<evidence type="ECO:0000313" key="3">
    <source>
        <dbReference type="Proteomes" id="UP001497512"/>
    </source>
</evidence>
<sequence>MLPLIGGVVAAAASVGYVFKYRVFRSTRNEELGQSGKQLDVKLVTNVDRPEEEGADDERRRNEVGMLYYEVGFRVSGSSSDMEEMASQDHLNGGALIQESNEYNVQQSSSDRSMVPPSCTAEDSRTMLLAGENRFHDLQRRVICSPAGDERVVQELQNDSKQQAHKKGQQQQGECWELADLRFELHGIRVDQKEQEEYVATDHGLRCFQQGVGKQNDESEERVVGCVDEMPKDGSCSEIRLQQNGEDDEDDTKCEVERSQLLKLPQEIQRQTLEAEHHPLSISKNPEKWEIMLSGQEIASCEKSLLEHESWEERLQQERDVANVKHKEEMQRALEAQKLELEEMWQKQLGNKQKQWEEMQAREMEQVCRSLQFEWEGRMHREIAADRVRHEVELGRHFKLALEAQTLRLEEDYAQQLEEMREKEDRKWMQKLLMEREALLAMAKTVLAQERENWRVSQEAEWRIMLAKERVQWEESEQQKNMDQNQKNVDACVKKETARLVELHSANLESKEMQLHQAKEEVAHLRAELAVVHHQLEALQGRETQSSGRIWRFRSSGA</sequence>
<proteinExistence type="predicted"/>
<organism evidence="2 3">
    <name type="scientific">Sphagnum troendelagicum</name>
    <dbReference type="NCBI Taxonomy" id="128251"/>
    <lineage>
        <taxon>Eukaryota</taxon>
        <taxon>Viridiplantae</taxon>
        <taxon>Streptophyta</taxon>
        <taxon>Embryophyta</taxon>
        <taxon>Bryophyta</taxon>
        <taxon>Sphagnophytina</taxon>
        <taxon>Sphagnopsida</taxon>
        <taxon>Sphagnales</taxon>
        <taxon>Sphagnaceae</taxon>
        <taxon>Sphagnum</taxon>
    </lineage>
</organism>
<evidence type="ECO:0008006" key="4">
    <source>
        <dbReference type="Google" id="ProtNLM"/>
    </source>
</evidence>
<reference evidence="2" key="1">
    <citation type="submission" date="2024-02" db="EMBL/GenBank/DDBJ databases">
        <authorList>
            <consortium name="ELIXIR-Norway"/>
            <consortium name="Elixir Norway"/>
        </authorList>
    </citation>
    <scope>NUCLEOTIDE SEQUENCE</scope>
</reference>
<evidence type="ECO:0000256" key="1">
    <source>
        <dbReference type="SAM" id="Coils"/>
    </source>
</evidence>
<accession>A0ABP0TKR4</accession>
<evidence type="ECO:0000313" key="2">
    <source>
        <dbReference type="EMBL" id="CAK9199107.1"/>
    </source>
</evidence>
<dbReference type="EMBL" id="OZ019904">
    <property type="protein sequence ID" value="CAK9199107.1"/>
    <property type="molecule type" value="Genomic_DNA"/>
</dbReference>
<keyword evidence="1" id="KW-0175">Coiled coil</keyword>
<protein>
    <recommendedName>
        <fullName evidence="4">Trichohyalin-like</fullName>
    </recommendedName>
</protein>
<keyword evidence="3" id="KW-1185">Reference proteome</keyword>
<name>A0ABP0TKR4_9BRYO</name>
<dbReference type="Proteomes" id="UP001497512">
    <property type="component" value="Chromosome 12"/>
</dbReference>
<feature type="coiled-coil region" evidence="1">
    <location>
        <begin position="501"/>
        <end position="535"/>
    </location>
</feature>
<gene>
    <name evidence="2" type="ORF">CSSPTR1EN2_LOCUS4771</name>
</gene>